<dbReference type="InterPro" id="IPR003593">
    <property type="entry name" value="AAA+_ATPase"/>
</dbReference>
<evidence type="ECO:0000256" key="1">
    <source>
        <dbReference type="SAM" id="MobiDB-lite"/>
    </source>
</evidence>
<dbReference type="GO" id="GO:0045505">
    <property type="term" value="F:dynein intermediate chain binding"/>
    <property type="evidence" value="ECO:0007669"/>
    <property type="project" value="InterPro"/>
</dbReference>
<sequence>VNAFWRHAAQQLVPHPHLSNGFRTDTTNNDNNNDNNNNVDDYRLFFGGVRALRPALARAGQLRRQLLGPLPIQSASNSNNSNNNSFVGLECRSPKMDVSEEVRLVAQALAEAFSPRLQPVSGGAAAASGDCAATTSPRRQRLRSYSSSATSASGAGEEATASKSSLATLDDAMHSHAGVLLLGPAGSGKSSLLRELVQERQRQAKEDGQEDVDAKEEAVVDLRWVHPKTMTLGEFLGSSTEASSGSSWQQGLLGSLLLPALSSAAQLRVSSGLRTSQSMASHTEQPRALSSLSLRRAKFGSHLGRSQTSAFGNNLQPWSPTAQLQPSVSLVPSMASVEEAEDAELRGAHKSMAKASSPAGAQWIVLDGPLDPSWAEPLNSSLDEGRVLCLPGSYQQLRIRPDVRFVFECGTLGQASPATVTRCALVLQPEPSAATLKVRLESWLAVQAAAGAAAWLPHTARAHLERLVLECVPKAVQDFLSPGAGEGRAEGDEGRGTASAFVAQVQELLLAILATEPFLHAGALAGGVETKTGQQLSLARLPEPGAPAFNAVKYVSACFASSLAWAAGGILGLQGRQRLTAWCRAHISDLQLPETSEGGGGAVELFDLRVDCNSPPSYLVSWQASLPLTPTVSGLYKMFLVPTVTSVSYSWLASLRALRGQHTLLLGPVGCGKTALATEILRNGAQALAAASSSSSSSSASSSIGSMWTPVELRLAKGTLPGQLQACLESQLRRRRGSALGPAGLGGPVAGACALMVADDVSAPEAETSCGQRPPLEFLRQLMDTGGVYDRQTWAWKRVEHTSLLAVASVPADLHPLAGAASAGRRPLPARLLRHLLPLRILEWDRQSLNVAK</sequence>
<feature type="compositionally biased region" description="Low complexity" evidence="1">
    <location>
        <begin position="121"/>
        <end position="136"/>
    </location>
</feature>
<dbReference type="Gene3D" id="3.40.50.300">
    <property type="entry name" value="P-loop containing nucleotide triphosphate hydrolases"/>
    <property type="match status" value="2"/>
</dbReference>
<dbReference type="Pfam" id="PF12775">
    <property type="entry name" value="AAA_7"/>
    <property type="match status" value="2"/>
</dbReference>
<dbReference type="GO" id="GO:0030286">
    <property type="term" value="C:dynein complex"/>
    <property type="evidence" value="ECO:0007669"/>
    <property type="project" value="InterPro"/>
</dbReference>
<dbReference type="GO" id="GO:0051959">
    <property type="term" value="F:dynein light intermediate chain binding"/>
    <property type="evidence" value="ECO:0007669"/>
    <property type="project" value="InterPro"/>
</dbReference>
<feature type="domain" description="AAA+ ATPase" evidence="2">
    <location>
        <begin position="175"/>
        <end position="538"/>
    </location>
</feature>
<reference evidence="3" key="1">
    <citation type="submission" date="2021-02" db="EMBL/GenBank/DDBJ databases">
        <authorList>
            <person name="Dougan E. K."/>
            <person name="Rhodes N."/>
            <person name="Thang M."/>
            <person name="Chan C."/>
        </authorList>
    </citation>
    <scope>NUCLEOTIDE SEQUENCE</scope>
</reference>
<accession>A0A813J3F5</accession>
<proteinExistence type="predicted"/>
<dbReference type="InterPro" id="IPR026983">
    <property type="entry name" value="DHC"/>
</dbReference>
<dbReference type="SMART" id="SM00382">
    <property type="entry name" value="AAA"/>
    <property type="match status" value="2"/>
</dbReference>
<feature type="compositionally biased region" description="Low complexity" evidence="1">
    <location>
        <begin position="144"/>
        <end position="159"/>
    </location>
</feature>
<dbReference type="PANTHER" id="PTHR45703:SF36">
    <property type="entry name" value="DYNEIN HEAVY CHAIN, CYTOPLASMIC"/>
    <property type="match status" value="1"/>
</dbReference>
<dbReference type="GO" id="GO:0007018">
    <property type="term" value="P:microtubule-based movement"/>
    <property type="evidence" value="ECO:0007669"/>
    <property type="project" value="InterPro"/>
</dbReference>
<evidence type="ECO:0000313" key="4">
    <source>
        <dbReference type="Proteomes" id="UP000626109"/>
    </source>
</evidence>
<feature type="non-terminal residue" evidence="3">
    <location>
        <position position="853"/>
    </location>
</feature>
<dbReference type="InterPro" id="IPR027417">
    <property type="entry name" value="P-loop_NTPase"/>
</dbReference>
<dbReference type="EMBL" id="CAJNNW010020683">
    <property type="protein sequence ID" value="CAE8666642.1"/>
    <property type="molecule type" value="Genomic_DNA"/>
</dbReference>
<protein>
    <recommendedName>
        <fullName evidence="2">AAA+ ATPase domain-containing protein</fullName>
    </recommendedName>
</protein>
<dbReference type="AlphaFoldDB" id="A0A813J3F5"/>
<dbReference type="Proteomes" id="UP000626109">
    <property type="component" value="Unassembled WGS sequence"/>
</dbReference>
<evidence type="ECO:0000313" key="3">
    <source>
        <dbReference type="EMBL" id="CAE8666642.1"/>
    </source>
</evidence>
<evidence type="ECO:0000259" key="2">
    <source>
        <dbReference type="SMART" id="SM00382"/>
    </source>
</evidence>
<feature type="region of interest" description="Disordered" evidence="1">
    <location>
        <begin position="15"/>
        <end position="37"/>
    </location>
</feature>
<dbReference type="SUPFAM" id="SSF52540">
    <property type="entry name" value="P-loop containing nucleoside triphosphate hydrolases"/>
    <property type="match status" value="2"/>
</dbReference>
<organism evidence="3 4">
    <name type="scientific">Polarella glacialis</name>
    <name type="common">Dinoflagellate</name>
    <dbReference type="NCBI Taxonomy" id="89957"/>
    <lineage>
        <taxon>Eukaryota</taxon>
        <taxon>Sar</taxon>
        <taxon>Alveolata</taxon>
        <taxon>Dinophyceae</taxon>
        <taxon>Suessiales</taxon>
        <taxon>Suessiaceae</taxon>
        <taxon>Polarella</taxon>
    </lineage>
</organism>
<dbReference type="PANTHER" id="PTHR45703">
    <property type="entry name" value="DYNEIN HEAVY CHAIN"/>
    <property type="match status" value="1"/>
</dbReference>
<feature type="region of interest" description="Disordered" evidence="1">
    <location>
        <begin position="119"/>
        <end position="159"/>
    </location>
</feature>
<comment type="caution">
    <text evidence="3">The sequence shown here is derived from an EMBL/GenBank/DDBJ whole genome shotgun (WGS) entry which is preliminary data.</text>
</comment>
<feature type="compositionally biased region" description="Low complexity" evidence="1">
    <location>
        <begin position="24"/>
        <end position="37"/>
    </location>
</feature>
<feature type="domain" description="AAA+ ATPase" evidence="2">
    <location>
        <begin position="659"/>
        <end position="842"/>
    </location>
</feature>
<name>A0A813J3F5_POLGL</name>
<gene>
    <name evidence="3" type="ORF">PGLA2088_LOCUS16359</name>
</gene>